<accession>F2RUZ5</accession>
<organism evidence="1 2">
    <name type="scientific">Trichophyton tonsurans (strain CBS 112818)</name>
    <name type="common">Scalp ringworm fungus</name>
    <dbReference type="NCBI Taxonomy" id="647933"/>
    <lineage>
        <taxon>Eukaryota</taxon>
        <taxon>Fungi</taxon>
        <taxon>Dikarya</taxon>
        <taxon>Ascomycota</taxon>
        <taxon>Pezizomycotina</taxon>
        <taxon>Eurotiomycetes</taxon>
        <taxon>Eurotiomycetidae</taxon>
        <taxon>Onygenales</taxon>
        <taxon>Arthrodermataceae</taxon>
        <taxon>Trichophyton</taxon>
    </lineage>
</organism>
<reference evidence="2" key="1">
    <citation type="journal article" date="2012" name="MBio">
        <title>Comparative genome analysis of Trichophyton rubrum and related dermatophytes reveals candidate genes involved in infection.</title>
        <authorList>
            <person name="Martinez D.A."/>
            <person name="Oliver B.G."/>
            <person name="Graeser Y."/>
            <person name="Goldberg J.M."/>
            <person name="Li W."/>
            <person name="Martinez-Rossi N.M."/>
            <person name="Monod M."/>
            <person name="Shelest E."/>
            <person name="Barton R.C."/>
            <person name="Birch E."/>
            <person name="Brakhage A.A."/>
            <person name="Chen Z."/>
            <person name="Gurr S.J."/>
            <person name="Heiman D."/>
            <person name="Heitman J."/>
            <person name="Kosti I."/>
            <person name="Rossi A."/>
            <person name="Saif S."/>
            <person name="Samalova M."/>
            <person name="Saunders C.W."/>
            <person name="Shea T."/>
            <person name="Summerbell R.C."/>
            <person name="Xu J."/>
            <person name="Young S."/>
            <person name="Zeng Q."/>
            <person name="Birren B.W."/>
            <person name="Cuomo C.A."/>
            <person name="White T.C."/>
        </authorList>
    </citation>
    <scope>NUCLEOTIDE SEQUENCE [LARGE SCALE GENOMIC DNA]</scope>
    <source>
        <strain evidence="2">CBS 112818</strain>
    </source>
</reference>
<dbReference type="AlphaFoldDB" id="F2RUZ5"/>
<protein>
    <submittedName>
        <fullName evidence="1">Uncharacterized protein</fullName>
    </submittedName>
</protein>
<keyword evidence="2" id="KW-1185">Reference proteome</keyword>
<dbReference type="EMBL" id="GG698486">
    <property type="protein sequence ID" value="EGD95209.1"/>
    <property type="molecule type" value="Genomic_DNA"/>
</dbReference>
<proteinExistence type="predicted"/>
<evidence type="ECO:0000313" key="2">
    <source>
        <dbReference type="Proteomes" id="UP000009172"/>
    </source>
</evidence>
<gene>
    <name evidence="1" type="ORF">TESG_08370</name>
</gene>
<dbReference type="Proteomes" id="UP000009172">
    <property type="component" value="Unassembled WGS sequence"/>
</dbReference>
<name>F2RUZ5_TRIT1</name>
<dbReference type="HOGENOM" id="CLU_2499493_0_0_1"/>
<evidence type="ECO:0000313" key="1">
    <source>
        <dbReference type="EMBL" id="EGD95209.1"/>
    </source>
</evidence>
<sequence>MFKLLCYQLNIAPIPHMCAWRRQYTDPSKIRKPSQMQPFPPSARRVKSHGGGVWILRDYSFPLRNHLSPDVLPFTLWLWISARLAG</sequence>